<feature type="domain" description="PAS" evidence="3">
    <location>
        <begin position="163"/>
        <end position="213"/>
    </location>
</feature>
<name>A0ABT0SES0_9GAMM</name>
<dbReference type="Gene3D" id="3.40.50.2300">
    <property type="match status" value="1"/>
</dbReference>
<evidence type="ECO:0000259" key="3">
    <source>
        <dbReference type="PROSITE" id="PS50112"/>
    </source>
</evidence>
<evidence type="ECO:0000259" key="2">
    <source>
        <dbReference type="PROSITE" id="PS50110"/>
    </source>
</evidence>
<evidence type="ECO:0000259" key="4">
    <source>
        <dbReference type="PROSITE" id="PS50883"/>
    </source>
</evidence>
<dbReference type="PROSITE" id="PS50110">
    <property type="entry name" value="RESPONSE_REGULATORY"/>
    <property type="match status" value="1"/>
</dbReference>
<dbReference type="InterPro" id="IPR001789">
    <property type="entry name" value="Sig_transdc_resp-reg_receiver"/>
</dbReference>
<dbReference type="InterPro" id="IPR000014">
    <property type="entry name" value="PAS"/>
</dbReference>
<dbReference type="InterPro" id="IPR001633">
    <property type="entry name" value="EAL_dom"/>
</dbReference>
<dbReference type="InterPro" id="IPR050706">
    <property type="entry name" value="Cyclic-di-GMP_PDE-like"/>
</dbReference>
<feature type="domain" description="EAL" evidence="4">
    <location>
        <begin position="443"/>
        <end position="690"/>
    </location>
</feature>
<accession>A0ABT0SES0</accession>
<dbReference type="InterPro" id="IPR035919">
    <property type="entry name" value="EAL_sf"/>
</dbReference>
<dbReference type="InterPro" id="IPR035965">
    <property type="entry name" value="PAS-like_dom_sf"/>
</dbReference>
<dbReference type="NCBIfam" id="TIGR00254">
    <property type="entry name" value="GGDEF"/>
    <property type="match status" value="1"/>
</dbReference>
<evidence type="ECO:0000313" key="7">
    <source>
        <dbReference type="Proteomes" id="UP001431235"/>
    </source>
</evidence>
<dbReference type="SUPFAM" id="SSF55785">
    <property type="entry name" value="PYP-like sensor domain (PAS domain)"/>
    <property type="match status" value="1"/>
</dbReference>
<dbReference type="InterPro" id="IPR043128">
    <property type="entry name" value="Rev_trsase/Diguanyl_cyclase"/>
</dbReference>
<keyword evidence="7" id="KW-1185">Reference proteome</keyword>
<dbReference type="SMART" id="SM00267">
    <property type="entry name" value="GGDEF"/>
    <property type="match status" value="1"/>
</dbReference>
<dbReference type="Pfam" id="PF00563">
    <property type="entry name" value="EAL"/>
    <property type="match status" value="1"/>
</dbReference>
<comment type="caution">
    <text evidence="6">The sequence shown here is derived from an EMBL/GenBank/DDBJ whole genome shotgun (WGS) entry which is preliminary data.</text>
</comment>
<feature type="domain" description="Response regulatory" evidence="2">
    <location>
        <begin position="10"/>
        <end position="125"/>
    </location>
</feature>
<proteinExistence type="predicted"/>
<evidence type="ECO:0000259" key="5">
    <source>
        <dbReference type="PROSITE" id="PS50887"/>
    </source>
</evidence>
<evidence type="ECO:0000256" key="1">
    <source>
        <dbReference type="PROSITE-ProRule" id="PRU00169"/>
    </source>
</evidence>
<dbReference type="InterPro" id="IPR029787">
    <property type="entry name" value="Nucleotide_cyclase"/>
</dbReference>
<dbReference type="SMART" id="SM00091">
    <property type="entry name" value="PAS"/>
    <property type="match status" value="1"/>
</dbReference>
<dbReference type="PROSITE" id="PS50883">
    <property type="entry name" value="EAL"/>
    <property type="match status" value="1"/>
</dbReference>
<dbReference type="CDD" id="cd00156">
    <property type="entry name" value="REC"/>
    <property type="match status" value="1"/>
</dbReference>
<dbReference type="CDD" id="cd01948">
    <property type="entry name" value="EAL"/>
    <property type="match status" value="1"/>
</dbReference>
<dbReference type="NCBIfam" id="TIGR00229">
    <property type="entry name" value="sensory_box"/>
    <property type="match status" value="1"/>
</dbReference>
<dbReference type="RefSeq" id="WP_250062047.1">
    <property type="nucleotide sequence ID" value="NZ_JAIKTS010000001.1"/>
</dbReference>
<dbReference type="PROSITE" id="PS50112">
    <property type="entry name" value="PAS"/>
    <property type="match status" value="1"/>
</dbReference>
<dbReference type="SUPFAM" id="SSF52172">
    <property type="entry name" value="CheY-like"/>
    <property type="match status" value="1"/>
</dbReference>
<reference evidence="6 7" key="1">
    <citation type="submission" date="2021-08" db="EMBL/GenBank/DDBJ databases">
        <title>Novel members of of the genus Stenotrophomonas from differernt environment.</title>
        <authorList>
            <person name="Deng Y."/>
        </authorList>
    </citation>
    <scope>NUCLEOTIDE SEQUENCE [LARGE SCALE GENOMIC DNA]</scope>
    <source>
        <strain evidence="6 7">CPCC 101365</strain>
    </source>
</reference>
<dbReference type="SUPFAM" id="SSF55073">
    <property type="entry name" value="Nucleotide cyclase"/>
    <property type="match status" value="1"/>
</dbReference>
<dbReference type="Pfam" id="PF13426">
    <property type="entry name" value="PAS_9"/>
    <property type="match status" value="1"/>
</dbReference>
<dbReference type="Gene3D" id="3.20.20.450">
    <property type="entry name" value="EAL domain"/>
    <property type="match status" value="1"/>
</dbReference>
<dbReference type="SUPFAM" id="SSF141868">
    <property type="entry name" value="EAL domain-like"/>
    <property type="match status" value="1"/>
</dbReference>
<sequence>MQKGKEATLRLLIVDDSVDSAEAIVSALRNSGIAIRPFRAQGPEELADIVARQAIDLVLSSPSRVIPQALLSQQIAASGKDIPVILLADRVDEPVLVESRAIGIRAIALRHRPEHLLAVVRNEWTDLQARRGLRRIEAQMRETERRCDALIASSRDPIAYVHEGMHIRANDAYLEMFGYEAFEDVEGVSLLDMVAPQHVEDFKQLLQSLSKGEAPPPQYEVHARNQDGNTFPATMEFTAATYEGESCFQVVFRRREEFDPEMAREVEELRQRDQVTGLLNRPTFMVHLENAVAQVSRSEGRYGFLLVEPDHYARLLPDIGLDSADALVAALGQHLASTLGAALPVARFGEHSFAILAEGDYPHTARLAERVRDAFASHVFSIGARSATVTVSIGGVQVGEKIASVGQVLARASDCVHAATELGGNTVKVFDPGAADRVEEERIQRWVERMREALDSDGFQLRFRPVINLVGAPIQLYDATLQLRGNDEMVGPATFLPIAEDQGLLAPINRWLVGQAIKALGERRRAGHRTHLMVRITPESFSDPQLLAVIGKGLQAEGVAGDQLWLQIPEAKVFTHLRNAQQFLADVSALGCKVGLEQFGSGLDSFQLLAHFQPSFLKLDSSFSADPAQAREQLPKTQEITERAQSEAILTIAEFVSDAATMSLLFSAGVDYVQGDFVSPAGPEMNFEFG</sequence>
<dbReference type="PROSITE" id="PS50887">
    <property type="entry name" value="GGDEF"/>
    <property type="match status" value="1"/>
</dbReference>
<gene>
    <name evidence="6" type="ORF">K5L01_03705</name>
</gene>
<dbReference type="CDD" id="cd00130">
    <property type="entry name" value="PAS"/>
    <property type="match status" value="1"/>
</dbReference>
<organism evidence="6 7">
    <name type="scientific">Stenotrophomonas mori</name>
    <dbReference type="NCBI Taxonomy" id="2871096"/>
    <lineage>
        <taxon>Bacteria</taxon>
        <taxon>Pseudomonadati</taxon>
        <taxon>Pseudomonadota</taxon>
        <taxon>Gammaproteobacteria</taxon>
        <taxon>Lysobacterales</taxon>
        <taxon>Lysobacteraceae</taxon>
        <taxon>Stenotrophomonas</taxon>
    </lineage>
</organism>
<dbReference type="SMART" id="SM00052">
    <property type="entry name" value="EAL"/>
    <property type="match status" value="1"/>
</dbReference>
<dbReference type="EMBL" id="JAIKTS010000001">
    <property type="protein sequence ID" value="MCL7713767.1"/>
    <property type="molecule type" value="Genomic_DNA"/>
</dbReference>
<protein>
    <submittedName>
        <fullName evidence="6">EAL domain-containing protein</fullName>
    </submittedName>
</protein>
<dbReference type="Gene3D" id="3.30.450.20">
    <property type="entry name" value="PAS domain"/>
    <property type="match status" value="1"/>
</dbReference>
<dbReference type="CDD" id="cd01949">
    <property type="entry name" value="GGDEF"/>
    <property type="match status" value="1"/>
</dbReference>
<dbReference type="PANTHER" id="PTHR33121">
    <property type="entry name" value="CYCLIC DI-GMP PHOSPHODIESTERASE PDEF"/>
    <property type="match status" value="1"/>
</dbReference>
<dbReference type="Gene3D" id="3.30.70.270">
    <property type="match status" value="1"/>
</dbReference>
<feature type="domain" description="GGDEF" evidence="5">
    <location>
        <begin position="300"/>
        <end position="432"/>
    </location>
</feature>
<dbReference type="InterPro" id="IPR011006">
    <property type="entry name" value="CheY-like_superfamily"/>
</dbReference>
<dbReference type="Pfam" id="PF00990">
    <property type="entry name" value="GGDEF"/>
    <property type="match status" value="1"/>
</dbReference>
<dbReference type="Proteomes" id="UP001431235">
    <property type="component" value="Unassembled WGS sequence"/>
</dbReference>
<dbReference type="PANTHER" id="PTHR33121:SF79">
    <property type="entry name" value="CYCLIC DI-GMP PHOSPHODIESTERASE PDED-RELATED"/>
    <property type="match status" value="1"/>
</dbReference>
<evidence type="ECO:0000313" key="6">
    <source>
        <dbReference type="EMBL" id="MCL7713767.1"/>
    </source>
</evidence>
<comment type="caution">
    <text evidence="1">Lacks conserved residue(s) required for the propagation of feature annotation.</text>
</comment>
<dbReference type="InterPro" id="IPR000160">
    <property type="entry name" value="GGDEF_dom"/>
</dbReference>